<name>A0ABV8SLI3_9GAMM</name>
<feature type="signal peptide" evidence="2">
    <location>
        <begin position="1"/>
        <end position="25"/>
    </location>
</feature>
<dbReference type="GO" id="GO:0016787">
    <property type="term" value="F:hydrolase activity"/>
    <property type="evidence" value="ECO:0007669"/>
    <property type="project" value="UniProtKB-KW"/>
</dbReference>
<protein>
    <submittedName>
        <fullName evidence="4">Serine hydrolase</fullName>
    </submittedName>
</protein>
<dbReference type="PANTHER" id="PTHR46825">
    <property type="entry name" value="D-ALANYL-D-ALANINE-CARBOXYPEPTIDASE/ENDOPEPTIDASE AMPH"/>
    <property type="match status" value="1"/>
</dbReference>
<dbReference type="SUPFAM" id="SSF56601">
    <property type="entry name" value="beta-lactamase/transpeptidase-like"/>
    <property type="match status" value="1"/>
</dbReference>
<organism evidence="4 5">
    <name type="scientific">Steroidobacter flavus</name>
    <dbReference type="NCBI Taxonomy" id="1842136"/>
    <lineage>
        <taxon>Bacteria</taxon>
        <taxon>Pseudomonadati</taxon>
        <taxon>Pseudomonadota</taxon>
        <taxon>Gammaproteobacteria</taxon>
        <taxon>Steroidobacterales</taxon>
        <taxon>Steroidobacteraceae</taxon>
        <taxon>Steroidobacter</taxon>
    </lineage>
</organism>
<dbReference type="Gene3D" id="3.40.710.10">
    <property type="entry name" value="DD-peptidase/beta-lactamase superfamily"/>
    <property type="match status" value="1"/>
</dbReference>
<keyword evidence="4" id="KW-0378">Hydrolase</keyword>
<dbReference type="InterPro" id="IPR050491">
    <property type="entry name" value="AmpC-like"/>
</dbReference>
<evidence type="ECO:0000256" key="2">
    <source>
        <dbReference type="SAM" id="SignalP"/>
    </source>
</evidence>
<feature type="transmembrane region" description="Helical" evidence="1">
    <location>
        <begin position="579"/>
        <end position="604"/>
    </location>
</feature>
<gene>
    <name evidence="4" type="ORF">ACFPN2_03785</name>
</gene>
<keyword evidence="1" id="KW-1133">Transmembrane helix</keyword>
<comment type="caution">
    <text evidence="4">The sequence shown here is derived from an EMBL/GenBank/DDBJ whole genome shotgun (WGS) entry which is preliminary data.</text>
</comment>
<keyword evidence="5" id="KW-1185">Reference proteome</keyword>
<proteinExistence type="predicted"/>
<feature type="transmembrane region" description="Helical" evidence="1">
    <location>
        <begin position="499"/>
        <end position="523"/>
    </location>
</feature>
<dbReference type="EMBL" id="JBHSDU010000001">
    <property type="protein sequence ID" value="MFC4308195.1"/>
    <property type="molecule type" value="Genomic_DNA"/>
</dbReference>
<dbReference type="InterPro" id="IPR012338">
    <property type="entry name" value="Beta-lactam/transpept-like"/>
</dbReference>
<reference evidence="5" key="1">
    <citation type="journal article" date="2019" name="Int. J. Syst. Evol. Microbiol.">
        <title>The Global Catalogue of Microorganisms (GCM) 10K type strain sequencing project: providing services to taxonomists for standard genome sequencing and annotation.</title>
        <authorList>
            <consortium name="The Broad Institute Genomics Platform"/>
            <consortium name="The Broad Institute Genome Sequencing Center for Infectious Disease"/>
            <person name="Wu L."/>
            <person name="Ma J."/>
        </authorList>
    </citation>
    <scope>NUCLEOTIDE SEQUENCE [LARGE SCALE GENOMIC DNA]</scope>
    <source>
        <strain evidence="5">CGMCC 1.10759</strain>
    </source>
</reference>
<feature type="transmembrane region" description="Helical" evidence="1">
    <location>
        <begin position="616"/>
        <end position="639"/>
    </location>
</feature>
<feature type="domain" description="Beta-lactamase-related" evidence="3">
    <location>
        <begin position="47"/>
        <end position="363"/>
    </location>
</feature>
<feature type="chain" id="PRO_5046124062" evidence="2">
    <location>
        <begin position="26"/>
        <end position="645"/>
    </location>
</feature>
<sequence>MMLTSLKKAAIAAILVCVGHTLALADSAPALTKSDVDAWLDGYVPYALEQGDIAGAVVVVVKDGSILTQRGFGYADLETREPMDPERTLMRVGSISKLFTWTALMQLVERGQVALDADVNTYLDFKIPPLDGQPITVRNLMTHTPGFEEQMKNALSYDPATAPKFETLLKQWIPKRIYAPGTTPAYSNYATALAGYIVERVSGTALEDYMDARILRPLGMTSSTFRQPLPSELQPRMAKGYAAASGPARPFEIVGLAPAGALSAPATDIAQFMLAHLNQGRLIETEILRPQTAELMHGTPLTILPRVDRMLLGFWEANYKGRRVIGHGGDTQWFHGDLRLYIDDGIGMFVVCSSMGKGMAAIDMRIQLFESFADRYLPVPEWTAGPGVDEQTARVHAQLIAGRYLSSRRSESSFMSLLALASGVDVTDYRDGTIGVSMVRNGSGTPRRWREVEPFVWQLDGSSRLLSAEVRDGAVARFSFDEVSPFMMFERPPASKPGWLLPAFLASLVAMFATAVAWPVSALMRRRYDVKDVRSAQEIKAHRWLRIAAIATIAMWLAWAATIGTMMSDLSNLTQKVDGWLWTLQAISIVTVLGGVIAALWHAIRAIRGSRRWYSKAWAVAMVLAMDVSLWLALAFNVIGSGVNY</sequence>
<dbReference type="PANTHER" id="PTHR46825:SF9">
    <property type="entry name" value="BETA-LACTAMASE-RELATED DOMAIN-CONTAINING PROTEIN"/>
    <property type="match status" value="1"/>
</dbReference>
<keyword evidence="2" id="KW-0732">Signal</keyword>
<feature type="transmembrane region" description="Helical" evidence="1">
    <location>
        <begin position="544"/>
        <end position="567"/>
    </location>
</feature>
<evidence type="ECO:0000256" key="1">
    <source>
        <dbReference type="SAM" id="Phobius"/>
    </source>
</evidence>
<evidence type="ECO:0000313" key="4">
    <source>
        <dbReference type="EMBL" id="MFC4308195.1"/>
    </source>
</evidence>
<keyword evidence="1" id="KW-0472">Membrane</keyword>
<dbReference type="Proteomes" id="UP001595904">
    <property type="component" value="Unassembled WGS sequence"/>
</dbReference>
<dbReference type="Pfam" id="PF00144">
    <property type="entry name" value="Beta-lactamase"/>
    <property type="match status" value="1"/>
</dbReference>
<evidence type="ECO:0000259" key="3">
    <source>
        <dbReference type="Pfam" id="PF00144"/>
    </source>
</evidence>
<dbReference type="RefSeq" id="WP_380595123.1">
    <property type="nucleotide sequence ID" value="NZ_JBHSDU010000001.1"/>
</dbReference>
<keyword evidence="1" id="KW-0812">Transmembrane</keyword>
<dbReference type="InterPro" id="IPR001466">
    <property type="entry name" value="Beta-lactam-related"/>
</dbReference>
<evidence type="ECO:0000313" key="5">
    <source>
        <dbReference type="Proteomes" id="UP001595904"/>
    </source>
</evidence>
<accession>A0ABV8SLI3</accession>